<evidence type="ECO:0000259" key="16">
    <source>
        <dbReference type="Pfam" id="PF01923"/>
    </source>
</evidence>
<feature type="region of interest" description="Disordered" evidence="15">
    <location>
        <begin position="1"/>
        <end position="24"/>
    </location>
</feature>
<dbReference type="SUPFAM" id="SSF89028">
    <property type="entry name" value="Cobalamin adenosyltransferase-like"/>
    <property type="match status" value="1"/>
</dbReference>
<dbReference type="KEGG" id="sgrg:L0C25_07315"/>
<organism evidence="17 18">
    <name type="scientific">Solicola gregarius</name>
    <dbReference type="NCBI Taxonomy" id="2908642"/>
    <lineage>
        <taxon>Bacteria</taxon>
        <taxon>Bacillati</taxon>
        <taxon>Actinomycetota</taxon>
        <taxon>Actinomycetes</taxon>
        <taxon>Propionibacteriales</taxon>
        <taxon>Nocardioidaceae</taxon>
        <taxon>Solicola</taxon>
    </lineage>
</organism>
<keyword evidence="8 14" id="KW-0067">ATP-binding</keyword>
<dbReference type="InterPro" id="IPR016030">
    <property type="entry name" value="CblAdoTrfase-like"/>
</dbReference>
<keyword evidence="6 14" id="KW-0808">Transferase</keyword>
<evidence type="ECO:0000313" key="17">
    <source>
        <dbReference type="EMBL" id="UYM06876.1"/>
    </source>
</evidence>
<comment type="catalytic activity">
    <reaction evidence="13 14">
        <text>2 cob(II)alamin + reduced [electron-transfer flavoprotein] + 2 ATP = 2 adenosylcob(III)alamin + 2 triphosphate + oxidized [electron-transfer flavoprotein] + 3 H(+)</text>
        <dbReference type="Rhea" id="RHEA:28671"/>
        <dbReference type="Rhea" id="RHEA-COMP:10685"/>
        <dbReference type="Rhea" id="RHEA-COMP:10686"/>
        <dbReference type="ChEBI" id="CHEBI:15378"/>
        <dbReference type="ChEBI" id="CHEBI:16304"/>
        <dbReference type="ChEBI" id="CHEBI:18036"/>
        <dbReference type="ChEBI" id="CHEBI:18408"/>
        <dbReference type="ChEBI" id="CHEBI:30616"/>
        <dbReference type="ChEBI" id="CHEBI:57692"/>
        <dbReference type="ChEBI" id="CHEBI:58307"/>
        <dbReference type="EC" id="2.5.1.17"/>
    </reaction>
</comment>
<sequence length="204" mass="21720">MSEDEGNHVSAPVSPPRFEGDDGTTTLGLVGKVNNDDIRLAAYQDCGEVNSAIGVVLALGGGLDSQDISMLSSIQHDLYDLTSDIGSANARDESDVPHITEAHVERLERACDHYSSELVSSYDDAVLPGGTGTAALLYQARSVAQRAERTTWTASVEHPDTLSPLPHRYLNRLALLLGILAHDANAEHGDTRWVPMASCAAVDA</sequence>
<evidence type="ECO:0000256" key="12">
    <source>
        <dbReference type="ARBA" id="ARBA00048555"/>
    </source>
</evidence>
<gene>
    <name evidence="17" type="ORF">L0C25_07315</name>
</gene>
<proteinExistence type="inferred from homology"/>
<evidence type="ECO:0000256" key="11">
    <source>
        <dbReference type="ARBA" id="ARBA00033354"/>
    </source>
</evidence>
<evidence type="ECO:0000256" key="13">
    <source>
        <dbReference type="ARBA" id="ARBA00048692"/>
    </source>
</evidence>
<evidence type="ECO:0000256" key="3">
    <source>
        <dbReference type="ARBA" id="ARBA00012454"/>
    </source>
</evidence>
<evidence type="ECO:0000256" key="14">
    <source>
        <dbReference type="RuleBase" id="RU366026"/>
    </source>
</evidence>
<dbReference type="GO" id="GO:0009236">
    <property type="term" value="P:cobalamin biosynthetic process"/>
    <property type="evidence" value="ECO:0007669"/>
    <property type="project" value="UniProtKB-UniRule"/>
</dbReference>
<keyword evidence="18" id="KW-1185">Reference proteome</keyword>
<keyword evidence="5 14" id="KW-0169">Cobalamin biosynthesis</keyword>
<comment type="similarity">
    <text evidence="2 14">Belongs to the Cob(I)alamin adenosyltransferase family.</text>
</comment>
<evidence type="ECO:0000256" key="4">
    <source>
        <dbReference type="ARBA" id="ARBA00020963"/>
    </source>
</evidence>
<dbReference type="RefSeq" id="WP_271635802.1">
    <property type="nucleotide sequence ID" value="NZ_CP094970.1"/>
</dbReference>
<dbReference type="Pfam" id="PF01923">
    <property type="entry name" value="Cob_adeno_trans"/>
    <property type="match status" value="1"/>
</dbReference>
<evidence type="ECO:0000256" key="2">
    <source>
        <dbReference type="ARBA" id="ARBA00007487"/>
    </source>
</evidence>
<evidence type="ECO:0000256" key="7">
    <source>
        <dbReference type="ARBA" id="ARBA00022741"/>
    </source>
</evidence>
<evidence type="ECO:0000256" key="8">
    <source>
        <dbReference type="ARBA" id="ARBA00022840"/>
    </source>
</evidence>
<reference evidence="17" key="1">
    <citation type="submission" date="2022-01" db="EMBL/GenBank/DDBJ databases">
        <title>Nocardioidaceae gen. sp. A5X3R13.</title>
        <authorList>
            <person name="Lopez Marin M.A."/>
            <person name="Uhlik O."/>
        </authorList>
    </citation>
    <scope>NUCLEOTIDE SEQUENCE</scope>
    <source>
        <strain evidence="17">A5X3R13</strain>
    </source>
</reference>
<dbReference type="AlphaFoldDB" id="A0AA46TKC4"/>
<dbReference type="PANTHER" id="PTHR12213:SF0">
    <property type="entry name" value="CORRINOID ADENOSYLTRANSFERASE MMAB"/>
    <property type="match status" value="1"/>
</dbReference>
<dbReference type="InterPro" id="IPR029499">
    <property type="entry name" value="PduO-typ"/>
</dbReference>
<dbReference type="Proteomes" id="UP001164390">
    <property type="component" value="Chromosome"/>
</dbReference>
<dbReference type="EC" id="2.5.1.17" evidence="3 14"/>
<dbReference type="GO" id="GO:0008817">
    <property type="term" value="F:corrinoid adenosyltransferase activity"/>
    <property type="evidence" value="ECO:0007669"/>
    <property type="project" value="UniProtKB-UniRule"/>
</dbReference>
<evidence type="ECO:0000256" key="9">
    <source>
        <dbReference type="ARBA" id="ARBA00031529"/>
    </source>
</evidence>
<feature type="domain" description="Cobalamin adenosyltransferase-like" evidence="16">
    <location>
        <begin position="19"/>
        <end position="181"/>
    </location>
</feature>
<dbReference type="Gene3D" id="1.20.1200.10">
    <property type="entry name" value="Cobalamin adenosyltransferase-like"/>
    <property type="match status" value="1"/>
</dbReference>
<evidence type="ECO:0000256" key="6">
    <source>
        <dbReference type="ARBA" id="ARBA00022679"/>
    </source>
</evidence>
<comment type="catalytic activity">
    <reaction evidence="12 14">
        <text>2 cob(II)yrinate a,c diamide + reduced [electron-transfer flavoprotein] + 2 ATP = 2 adenosylcob(III)yrinate a,c-diamide + 2 triphosphate + oxidized [electron-transfer flavoprotein] + 3 H(+)</text>
        <dbReference type="Rhea" id="RHEA:11528"/>
        <dbReference type="Rhea" id="RHEA-COMP:10685"/>
        <dbReference type="Rhea" id="RHEA-COMP:10686"/>
        <dbReference type="ChEBI" id="CHEBI:15378"/>
        <dbReference type="ChEBI" id="CHEBI:18036"/>
        <dbReference type="ChEBI" id="CHEBI:30616"/>
        <dbReference type="ChEBI" id="CHEBI:57692"/>
        <dbReference type="ChEBI" id="CHEBI:58307"/>
        <dbReference type="ChEBI" id="CHEBI:58503"/>
        <dbReference type="ChEBI" id="CHEBI:58537"/>
        <dbReference type="EC" id="2.5.1.17"/>
    </reaction>
</comment>
<comment type="pathway">
    <text evidence="1 14">Cofactor biosynthesis; adenosylcobalamin biosynthesis; adenosylcobalamin from cob(II)yrinate a,c-diamide: step 2/7.</text>
</comment>
<dbReference type="EMBL" id="CP094970">
    <property type="protein sequence ID" value="UYM06876.1"/>
    <property type="molecule type" value="Genomic_DNA"/>
</dbReference>
<evidence type="ECO:0000256" key="15">
    <source>
        <dbReference type="SAM" id="MobiDB-lite"/>
    </source>
</evidence>
<evidence type="ECO:0000313" key="18">
    <source>
        <dbReference type="Proteomes" id="UP001164390"/>
    </source>
</evidence>
<name>A0AA46TKC4_9ACTN</name>
<dbReference type="PANTHER" id="PTHR12213">
    <property type="entry name" value="CORRINOID ADENOSYLTRANSFERASE"/>
    <property type="match status" value="1"/>
</dbReference>
<protein>
    <recommendedName>
        <fullName evidence="4 14">Corrinoid adenosyltransferase</fullName>
        <ecNumber evidence="3 14">2.5.1.17</ecNumber>
    </recommendedName>
    <alternativeName>
        <fullName evidence="9 14">Cob(II)alamin adenosyltransferase</fullName>
    </alternativeName>
    <alternativeName>
        <fullName evidence="11 14">Cob(II)yrinic acid a,c-diamide adenosyltransferase</fullName>
    </alternativeName>
    <alternativeName>
        <fullName evidence="10 14">Cobinamide/cobalamin adenosyltransferase</fullName>
    </alternativeName>
</protein>
<dbReference type="InterPro" id="IPR036451">
    <property type="entry name" value="CblAdoTrfase-like_sf"/>
</dbReference>
<keyword evidence="7 14" id="KW-0547">Nucleotide-binding</keyword>
<accession>A0AA46TKC4</accession>
<evidence type="ECO:0000256" key="10">
    <source>
        <dbReference type="ARBA" id="ARBA00033334"/>
    </source>
</evidence>
<evidence type="ECO:0000256" key="5">
    <source>
        <dbReference type="ARBA" id="ARBA00022573"/>
    </source>
</evidence>
<evidence type="ECO:0000256" key="1">
    <source>
        <dbReference type="ARBA" id="ARBA00005121"/>
    </source>
</evidence>
<dbReference type="GO" id="GO:0005524">
    <property type="term" value="F:ATP binding"/>
    <property type="evidence" value="ECO:0007669"/>
    <property type="project" value="UniProtKB-UniRule"/>
</dbReference>